<dbReference type="OrthoDB" id="425681at2759"/>
<dbReference type="PANTHER" id="PTHR47027">
    <property type="entry name" value="REVERSE TRANSCRIPTASE DOMAIN-CONTAINING PROTEIN"/>
    <property type="match status" value="1"/>
</dbReference>
<evidence type="ECO:0000313" key="1">
    <source>
        <dbReference type="EMBL" id="GBP08509.1"/>
    </source>
</evidence>
<comment type="caution">
    <text evidence="1">The sequence shown here is derived from an EMBL/GenBank/DDBJ whole genome shotgun (WGS) entry which is preliminary data.</text>
</comment>
<dbReference type="STRING" id="151549.A0A4C1T214"/>
<proteinExistence type="predicted"/>
<reference evidence="1 2" key="1">
    <citation type="journal article" date="2019" name="Commun. Biol.">
        <title>The bagworm genome reveals a unique fibroin gene that provides high tensile strength.</title>
        <authorList>
            <person name="Kono N."/>
            <person name="Nakamura H."/>
            <person name="Ohtoshi R."/>
            <person name="Tomita M."/>
            <person name="Numata K."/>
            <person name="Arakawa K."/>
        </authorList>
    </citation>
    <scope>NUCLEOTIDE SEQUENCE [LARGE SCALE GENOMIC DNA]</scope>
</reference>
<keyword evidence="2" id="KW-1185">Reference proteome</keyword>
<dbReference type="AlphaFoldDB" id="A0A4C1T214"/>
<accession>A0A4C1T214</accession>
<dbReference type="PANTHER" id="PTHR47027:SF30">
    <property type="entry name" value="THAP-TYPE DOMAIN-CONTAINING PROTEIN"/>
    <property type="match status" value="1"/>
</dbReference>
<name>A0A4C1T214_EUMVA</name>
<organism evidence="1 2">
    <name type="scientific">Eumeta variegata</name>
    <name type="common">Bagworm moth</name>
    <name type="synonym">Eumeta japonica</name>
    <dbReference type="NCBI Taxonomy" id="151549"/>
    <lineage>
        <taxon>Eukaryota</taxon>
        <taxon>Metazoa</taxon>
        <taxon>Ecdysozoa</taxon>
        <taxon>Arthropoda</taxon>
        <taxon>Hexapoda</taxon>
        <taxon>Insecta</taxon>
        <taxon>Pterygota</taxon>
        <taxon>Neoptera</taxon>
        <taxon>Endopterygota</taxon>
        <taxon>Lepidoptera</taxon>
        <taxon>Glossata</taxon>
        <taxon>Ditrysia</taxon>
        <taxon>Tineoidea</taxon>
        <taxon>Psychidae</taxon>
        <taxon>Oiketicinae</taxon>
        <taxon>Eumeta</taxon>
    </lineage>
</organism>
<dbReference type="Proteomes" id="UP000299102">
    <property type="component" value="Unassembled WGS sequence"/>
</dbReference>
<evidence type="ECO:0000313" key="2">
    <source>
        <dbReference type="Proteomes" id="UP000299102"/>
    </source>
</evidence>
<sequence length="129" mass="14399">MDELTVICHLYADDQVFLAPSTRGLLVMVNKMNNSVKKRGMKVNVGKTKVMVFERGESPTECDILIEGEKVEQVKECVYLSSLFTNDGKLDRNIERRVNAGNEVKGALLAIINNKASHNKRAWLSVMGS</sequence>
<gene>
    <name evidence="1" type="ORF">EVAR_77188_1</name>
</gene>
<protein>
    <submittedName>
        <fullName evidence="1">Uncharacterized protein</fullName>
    </submittedName>
</protein>
<dbReference type="EMBL" id="BGZK01000031">
    <property type="protein sequence ID" value="GBP08509.1"/>
    <property type="molecule type" value="Genomic_DNA"/>
</dbReference>